<evidence type="ECO:0000256" key="1">
    <source>
        <dbReference type="ARBA" id="ARBA00008532"/>
    </source>
</evidence>
<dbReference type="PANTHER" id="PTHR12737">
    <property type="entry name" value="DIMETHYLARGININE DIMETHYLAMINOHYDROLASE"/>
    <property type="match status" value="1"/>
</dbReference>
<comment type="caution">
    <text evidence="3">The sequence shown here is derived from an EMBL/GenBank/DDBJ whole genome shotgun (WGS) entry which is preliminary data.</text>
</comment>
<reference evidence="3 4" key="1">
    <citation type="submission" date="2024-09" db="EMBL/GenBank/DDBJ databases">
        <authorList>
            <person name="Sun Q."/>
            <person name="Mori K."/>
        </authorList>
    </citation>
    <scope>NUCLEOTIDE SEQUENCE [LARGE SCALE GENOMIC DNA]</scope>
    <source>
        <strain evidence="3 4">JCM 3028</strain>
    </source>
</reference>
<sequence length="291" mass="32292">MNDGSSSTASRNPLKRFLLCSPDHFDITFEINPWMSSQRRPDRKKSWGEWNALVADLRAAGAEVHHFPSLPGLSDMVFPTDVGVVDGDRFVRGRFRHPERRDEAAHGATWLLEHGFTEIPWPDDPGMYLEGGDVLRFGDVLLCGTGPRTSPAAAAYLSQVLGIPVVTVPIVDPRFYHLDMSFCPLDARRAIYAPDVWDREGRRAIGELVPDPLVISVEEALTFSANSVVVGRTVVMPSCPPRIRTRLEDWGFTVRVSPVDEFLKAGGGIRCMSLDLDLLGGARRMSPILRN</sequence>
<name>A0ABV5TK60_9ACTN</name>
<dbReference type="InterPro" id="IPR033199">
    <property type="entry name" value="DDAH-like"/>
</dbReference>
<organism evidence="3 4">
    <name type="scientific">Streptosporangium vulgare</name>
    <dbReference type="NCBI Taxonomy" id="46190"/>
    <lineage>
        <taxon>Bacteria</taxon>
        <taxon>Bacillati</taxon>
        <taxon>Actinomycetota</taxon>
        <taxon>Actinomycetes</taxon>
        <taxon>Streptosporangiales</taxon>
        <taxon>Streptosporangiaceae</taxon>
        <taxon>Streptosporangium</taxon>
    </lineage>
</organism>
<comment type="similarity">
    <text evidence="1">Belongs to the DDAH family.</text>
</comment>
<proteinExistence type="inferred from homology"/>
<gene>
    <name evidence="3" type="ORF">ACFFRH_28825</name>
</gene>
<evidence type="ECO:0000313" key="4">
    <source>
        <dbReference type="Proteomes" id="UP001589610"/>
    </source>
</evidence>
<protein>
    <submittedName>
        <fullName evidence="3">Dimethylarginine dimethylaminohydrolase family protein</fullName>
    </submittedName>
</protein>
<keyword evidence="4" id="KW-1185">Reference proteome</keyword>
<accession>A0ABV5TK60</accession>
<evidence type="ECO:0000313" key="3">
    <source>
        <dbReference type="EMBL" id="MFB9679505.1"/>
    </source>
</evidence>
<keyword evidence="2" id="KW-0378">Hydrolase</keyword>
<dbReference type="Gene3D" id="3.75.10.10">
    <property type="entry name" value="L-arginine/glycine Amidinotransferase, Chain A"/>
    <property type="match status" value="1"/>
</dbReference>
<dbReference type="Pfam" id="PF19420">
    <property type="entry name" value="DDAH_eukar"/>
    <property type="match status" value="1"/>
</dbReference>
<dbReference type="Proteomes" id="UP001589610">
    <property type="component" value="Unassembled WGS sequence"/>
</dbReference>
<dbReference type="RefSeq" id="WP_344747150.1">
    <property type="nucleotide sequence ID" value="NZ_BAAAWW010000118.1"/>
</dbReference>
<dbReference type="PANTHER" id="PTHR12737:SF9">
    <property type="entry name" value="DIMETHYLARGININASE"/>
    <property type="match status" value="1"/>
</dbReference>
<dbReference type="EMBL" id="JBHMBS010000016">
    <property type="protein sequence ID" value="MFB9679505.1"/>
    <property type="molecule type" value="Genomic_DNA"/>
</dbReference>
<evidence type="ECO:0000256" key="2">
    <source>
        <dbReference type="ARBA" id="ARBA00022801"/>
    </source>
</evidence>
<dbReference type="SUPFAM" id="SSF55909">
    <property type="entry name" value="Pentein"/>
    <property type="match status" value="1"/>
</dbReference>